<organism evidence="2 3">
    <name type="scientific">Prauserella shujinwangii</name>
    <dbReference type="NCBI Taxonomy" id="1453103"/>
    <lineage>
        <taxon>Bacteria</taxon>
        <taxon>Bacillati</taxon>
        <taxon>Actinomycetota</taxon>
        <taxon>Actinomycetes</taxon>
        <taxon>Pseudonocardiales</taxon>
        <taxon>Pseudonocardiaceae</taxon>
        <taxon>Prauserella</taxon>
    </lineage>
</organism>
<dbReference type="PROSITE" id="PS50995">
    <property type="entry name" value="HTH_MARR_2"/>
    <property type="match status" value="1"/>
</dbReference>
<dbReference type="SUPFAM" id="SSF46785">
    <property type="entry name" value="Winged helix' DNA-binding domain"/>
    <property type="match status" value="1"/>
</dbReference>
<gene>
    <name evidence="2" type="ORF">B0I33_110241</name>
</gene>
<sequence length="154" mass="17071">MSDYVDPAERPLPPTALRRLVSWQLSQAGARSHQLVAGKLAAEGLRKHHHAVLAALLEFGGMTQAELGRRLGVDRSDMVAIINALEAEHLVRRNPDPEDRRRNIVVATSETARVLARTDVLVDEANAELLAELSGAEREQLYDLLVRITRMPAR</sequence>
<dbReference type="AlphaFoldDB" id="A0A2T0LPF5"/>
<dbReference type="Pfam" id="PF12802">
    <property type="entry name" value="MarR_2"/>
    <property type="match status" value="1"/>
</dbReference>
<dbReference type="EMBL" id="PVNH01000010">
    <property type="protein sequence ID" value="PRX45141.1"/>
    <property type="molecule type" value="Genomic_DNA"/>
</dbReference>
<feature type="domain" description="HTH marR-type" evidence="1">
    <location>
        <begin position="1"/>
        <end position="150"/>
    </location>
</feature>
<reference evidence="2 3" key="1">
    <citation type="submission" date="2018-03" db="EMBL/GenBank/DDBJ databases">
        <title>Genomic Encyclopedia of Type Strains, Phase III (KMG-III): the genomes of soil and plant-associated and newly described type strains.</title>
        <authorList>
            <person name="Whitman W."/>
        </authorList>
    </citation>
    <scope>NUCLEOTIDE SEQUENCE [LARGE SCALE GENOMIC DNA]</scope>
    <source>
        <strain evidence="2 3">CGMCC 4.7125</strain>
    </source>
</reference>
<dbReference type="PRINTS" id="PR00598">
    <property type="entry name" value="HTHMARR"/>
</dbReference>
<keyword evidence="2" id="KW-0238">DNA-binding</keyword>
<dbReference type="InterPro" id="IPR036388">
    <property type="entry name" value="WH-like_DNA-bd_sf"/>
</dbReference>
<dbReference type="Gene3D" id="1.10.10.10">
    <property type="entry name" value="Winged helix-like DNA-binding domain superfamily/Winged helix DNA-binding domain"/>
    <property type="match status" value="1"/>
</dbReference>
<name>A0A2T0LPF5_9PSEU</name>
<dbReference type="PANTHER" id="PTHR33164:SF43">
    <property type="entry name" value="HTH-TYPE TRANSCRIPTIONAL REPRESSOR YETL"/>
    <property type="match status" value="1"/>
</dbReference>
<dbReference type="GO" id="GO:0003677">
    <property type="term" value="F:DNA binding"/>
    <property type="evidence" value="ECO:0007669"/>
    <property type="project" value="UniProtKB-KW"/>
</dbReference>
<evidence type="ECO:0000259" key="1">
    <source>
        <dbReference type="PROSITE" id="PS50995"/>
    </source>
</evidence>
<evidence type="ECO:0000313" key="3">
    <source>
        <dbReference type="Proteomes" id="UP000238362"/>
    </source>
</evidence>
<dbReference type="InterPro" id="IPR039422">
    <property type="entry name" value="MarR/SlyA-like"/>
</dbReference>
<proteinExistence type="predicted"/>
<dbReference type="GO" id="GO:0003700">
    <property type="term" value="F:DNA-binding transcription factor activity"/>
    <property type="evidence" value="ECO:0007669"/>
    <property type="project" value="InterPro"/>
</dbReference>
<dbReference type="GO" id="GO:0006950">
    <property type="term" value="P:response to stress"/>
    <property type="evidence" value="ECO:0007669"/>
    <property type="project" value="TreeGrafter"/>
</dbReference>
<comment type="caution">
    <text evidence="2">The sequence shown here is derived from an EMBL/GenBank/DDBJ whole genome shotgun (WGS) entry which is preliminary data.</text>
</comment>
<dbReference type="RefSeq" id="WP_106181073.1">
    <property type="nucleotide sequence ID" value="NZ_PVNH01000010.1"/>
</dbReference>
<accession>A0A2T0LPF5</accession>
<dbReference type="PANTHER" id="PTHR33164">
    <property type="entry name" value="TRANSCRIPTIONAL REGULATOR, MARR FAMILY"/>
    <property type="match status" value="1"/>
</dbReference>
<protein>
    <submittedName>
        <fullName evidence="2">DNA-binding MarR family transcriptional regulator</fullName>
    </submittedName>
</protein>
<dbReference type="Proteomes" id="UP000238362">
    <property type="component" value="Unassembled WGS sequence"/>
</dbReference>
<dbReference type="OrthoDB" id="4826718at2"/>
<dbReference type="InterPro" id="IPR036390">
    <property type="entry name" value="WH_DNA-bd_sf"/>
</dbReference>
<evidence type="ECO:0000313" key="2">
    <source>
        <dbReference type="EMBL" id="PRX45141.1"/>
    </source>
</evidence>
<dbReference type="InterPro" id="IPR000835">
    <property type="entry name" value="HTH_MarR-typ"/>
</dbReference>
<dbReference type="SMART" id="SM00347">
    <property type="entry name" value="HTH_MARR"/>
    <property type="match status" value="1"/>
</dbReference>
<keyword evidence="3" id="KW-1185">Reference proteome</keyword>